<dbReference type="EC" id="3.-.-.-" evidence="2"/>
<feature type="domain" description="Beta-lactamase hydrolase-like protein phosphatase-like" evidence="1">
    <location>
        <begin position="5"/>
        <end position="113"/>
    </location>
</feature>
<reference evidence="3" key="1">
    <citation type="submission" date="2016-12" db="EMBL/GenBank/DDBJ databases">
        <title>Comparative genomics of four Isosphaeraceae planctomycetes: a common pool of plasmids and glycoside hydrolase genes.</title>
        <authorList>
            <person name="Ivanova A."/>
        </authorList>
    </citation>
    <scope>NUCLEOTIDE SEQUENCE [LARGE SCALE GENOMIC DNA]</scope>
    <source>
        <strain evidence="3">PX4</strain>
    </source>
</reference>
<dbReference type="Pfam" id="PF04273">
    <property type="entry name" value="BLH_phosphatase"/>
    <property type="match status" value="1"/>
</dbReference>
<sequence>MNVKRAITDRITIADQPEASDLADLKKEGYVGVVNLRNDGEPEQPLSVDEEGTKVRALDMAYLHFGVGSAPLADPGVVEVCDFIDRLTDEGKVLVHCRKGGRAAALVLLQQARAGGWKADEALAKGEAEGLRLDGGLKTKVEDYLRSKS</sequence>
<protein>
    <submittedName>
        <fullName evidence="2">Beta-lactamase hydrolase-like protein</fullName>
        <ecNumber evidence="2">3.-.-.-</ecNumber>
    </submittedName>
</protein>
<dbReference type="Gene3D" id="3.90.190.10">
    <property type="entry name" value="Protein tyrosine phosphatase superfamily"/>
    <property type="match status" value="1"/>
</dbReference>
<dbReference type="OrthoDB" id="270335at2"/>
<dbReference type="AlphaFoldDB" id="A0A1U7CPD2"/>
<dbReference type="RefSeq" id="WP_076345672.1">
    <property type="nucleotide sequence ID" value="NZ_CP019082.1"/>
</dbReference>
<keyword evidence="3" id="KW-1185">Reference proteome</keyword>
<proteinExistence type="predicted"/>
<dbReference type="Proteomes" id="UP000186309">
    <property type="component" value="Chromosome"/>
</dbReference>
<name>A0A1U7CPD2_9BACT</name>
<dbReference type="EMBL" id="CP019082">
    <property type="protein sequence ID" value="APW60792.1"/>
    <property type="molecule type" value="Genomic_DNA"/>
</dbReference>
<dbReference type="GO" id="GO:0016787">
    <property type="term" value="F:hydrolase activity"/>
    <property type="evidence" value="ECO:0007669"/>
    <property type="project" value="UniProtKB-KW"/>
</dbReference>
<evidence type="ECO:0000313" key="3">
    <source>
        <dbReference type="Proteomes" id="UP000186309"/>
    </source>
</evidence>
<gene>
    <name evidence="2" type="primary">blh</name>
    <name evidence="2" type="ORF">BSF38_02281</name>
</gene>
<evidence type="ECO:0000259" key="1">
    <source>
        <dbReference type="Pfam" id="PF04273"/>
    </source>
</evidence>
<dbReference type="InterPro" id="IPR005939">
    <property type="entry name" value="BLH_phosphatase-like"/>
</dbReference>
<dbReference type="KEGG" id="pbor:BSF38_02281"/>
<accession>A0A1U7CPD2</accession>
<evidence type="ECO:0000313" key="2">
    <source>
        <dbReference type="EMBL" id="APW60792.1"/>
    </source>
</evidence>
<keyword evidence="2" id="KW-0378">Hydrolase</keyword>
<dbReference type="SUPFAM" id="SSF52799">
    <property type="entry name" value="(Phosphotyrosine protein) phosphatases II"/>
    <property type="match status" value="1"/>
</dbReference>
<dbReference type="STRING" id="1387353.BSF38_02281"/>
<organism evidence="2 3">
    <name type="scientific">Paludisphaera borealis</name>
    <dbReference type="NCBI Taxonomy" id="1387353"/>
    <lineage>
        <taxon>Bacteria</taxon>
        <taxon>Pseudomonadati</taxon>
        <taxon>Planctomycetota</taxon>
        <taxon>Planctomycetia</taxon>
        <taxon>Isosphaerales</taxon>
        <taxon>Isosphaeraceae</taxon>
        <taxon>Paludisphaera</taxon>
    </lineage>
</organism>
<dbReference type="InterPro" id="IPR029021">
    <property type="entry name" value="Prot-tyrosine_phosphatase-like"/>
</dbReference>